<keyword evidence="4 9" id="KW-0227">DNA damage</keyword>
<evidence type="ECO:0000256" key="1">
    <source>
        <dbReference type="ARBA" id="ARBA00004123"/>
    </source>
</evidence>
<keyword evidence="9" id="KW-0238">DNA-binding</keyword>
<feature type="domain" description="XPG-I" evidence="11">
    <location>
        <begin position="286"/>
        <end position="355"/>
    </location>
</feature>
<keyword evidence="14" id="KW-1185">Reference proteome</keyword>
<dbReference type="GO" id="GO:0046872">
    <property type="term" value="F:metal ion binding"/>
    <property type="evidence" value="ECO:0007669"/>
    <property type="project" value="UniProtKB-UniRule"/>
</dbReference>
<protein>
    <recommendedName>
        <fullName evidence="9">Exonuclease 1</fullName>
        <ecNumber evidence="9">3.1.-.-</ecNumber>
    </recommendedName>
</protein>
<evidence type="ECO:0000259" key="11">
    <source>
        <dbReference type="SMART" id="SM00484"/>
    </source>
</evidence>
<evidence type="ECO:0000313" key="14">
    <source>
        <dbReference type="Proteomes" id="UP000734854"/>
    </source>
</evidence>
<evidence type="ECO:0000256" key="7">
    <source>
        <dbReference type="ARBA" id="ARBA00023204"/>
    </source>
</evidence>
<feature type="region of interest" description="Disordered" evidence="10">
    <location>
        <begin position="652"/>
        <end position="689"/>
    </location>
</feature>
<keyword evidence="2 9" id="KW-0540">Nuclease</keyword>
<dbReference type="Pfam" id="PF00752">
    <property type="entry name" value="XPG_N"/>
    <property type="match status" value="1"/>
</dbReference>
<dbReference type="PANTHER" id="PTHR11081">
    <property type="entry name" value="FLAP ENDONUCLEASE FAMILY MEMBER"/>
    <property type="match status" value="1"/>
</dbReference>
<keyword evidence="5 9" id="KW-0378">Hydrolase</keyword>
<evidence type="ECO:0000256" key="2">
    <source>
        <dbReference type="ARBA" id="ARBA00022722"/>
    </source>
</evidence>
<dbReference type="Gene3D" id="3.40.50.1010">
    <property type="entry name" value="5'-nuclease"/>
    <property type="match status" value="2"/>
</dbReference>
<dbReference type="CDD" id="cd09857">
    <property type="entry name" value="PIN_EXO1"/>
    <property type="match status" value="1"/>
</dbReference>
<keyword evidence="9" id="KW-0267">Excision nuclease</keyword>
<dbReference type="GO" id="GO:0005634">
    <property type="term" value="C:nucleus"/>
    <property type="evidence" value="ECO:0007669"/>
    <property type="project" value="UniProtKB-SubCell"/>
</dbReference>
<evidence type="ECO:0000256" key="3">
    <source>
        <dbReference type="ARBA" id="ARBA00022723"/>
    </source>
</evidence>
<evidence type="ECO:0000256" key="9">
    <source>
        <dbReference type="RuleBase" id="RU910737"/>
    </source>
</evidence>
<feature type="compositionally biased region" description="Polar residues" evidence="10">
    <location>
        <begin position="655"/>
        <end position="667"/>
    </location>
</feature>
<dbReference type="GO" id="GO:0003677">
    <property type="term" value="F:DNA binding"/>
    <property type="evidence" value="ECO:0007669"/>
    <property type="project" value="UniProtKB-UniRule"/>
</dbReference>
<feature type="compositionally biased region" description="Basic and acidic residues" evidence="10">
    <location>
        <begin position="214"/>
        <end position="223"/>
    </location>
</feature>
<reference evidence="13 14" key="1">
    <citation type="submission" date="2020-08" db="EMBL/GenBank/DDBJ databases">
        <title>Plant Genome Project.</title>
        <authorList>
            <person name="Zhang R.-G."/>
        </authorList>
    </citation>
    <scope>NUCLEOTIDE SEQUENCE [LARGE SCALE GENOMIC DNA]</scope>
    <source>
        <tissue evidence="13">Rhizome</tissue>
    </source>
</reference>
<dbReference type="InterPro" id="IPR006085">
    <property type="entry name" value="XPG_DNA_repair_N"/>
</dbReference>
<dbReference type="SMART" id="SM00279">
    <property type="entry name" value="HhH2"/>
    <property type="match status" value="1"/>
</dbReference>
<dbReference type="EMBL" id="JACMSC010000015">
    <property type="protein sequence ID" value="KAG6486830.1"/>
    <property type="molecule type" value="Genomic_DNA"/>
</dbReference>
<sequence>MGIQNLLRFLKPFIRPVHIKKYAGKRVGIDAYSWLHKGAYSCSMQLCLDISGDVANRYLSYFMHHINLLRHHQITPVVVFDGGKIPCKSATEHERQRQLVPCRRKANLEMAKKKLKEGNAADAAEFFRLSYEDCVKYCFAESSVELGCHTVGISKIANLEADVDEIQSSLVEEMTQICKDNNDDLTIVVTDALVDFQVNKHNPNTPSSSKSKNNQKDKKGEWKKDGLDKQKIEVISALSLEKALKRGKETYLAASIEIKFDKKVELPIKAIHVTPSMAYKLIQKLRSESIEFVVAPYEADAQLAYLSSREPDQGGIAAIITEDSDLIAYGCQAIVFKMDRYGYGEEIIMDRLFDTDSDELSFKDFDKELLTGMCVLAGCDFLPSIPGIGIKRAYSLVAKYKNLDRWAVGAACSVLCKDWQMDHPVSVVHFGTYTIWLNFSYMPLGFGFNCKNVLSVLKLEKRYKMPEHYCDSFRKAVAVFQHARVYDAVTRALTHLKPLDGEHLELLTGDLDLLGPELQRSVAAAIAEGKLNPITLQEFDYLPEVEACSGSASTPCFNSIPTDELKIPFEEDSCIMLLSQPTDEEDIELITRVTQLDPMYIKEAVALSKLVAPKECQRVQEIELSETSLVPDNNPFKRRKMEKSGPEKINFFVPESSQRSMQSNPVTPQAEKDKIQKKPKVKTEKKQSLRNEKNGILKFFQRLLQ</sequence>
<keyword evidence="9" id="KW-0228">DNA excision</keyword>
<evidence type="ECO:0000259" key="12">
    <source>
        <dbReference type="SMART" id="SM00485"/>
    </source>
</evidence>
<keyword evidence="3 9" id="KW-0479">Metal-binding</keyword>
<dbReference type="GO" id="GO:0006281">
    <property type="term" value="P:DNA repair"/>
    <property type="evidence" value="ECO:0007669"/>
    <property type="project" value="UniProtKB-UniRule"/>
</dbReference>
<dbReference type="InterPro" id="IPR029060">
    <property type="entry name" value="PIN-like_dom_sf"/>
</dbReference>
<dbReference type="Proteomes" id="UP000734854">
    <property type="component" value="Unassembled WGS sequence"/>
</dbReference>
<comment type="subcellular location">
    <subcellularLocation>
        <location evidence="1 9">Nucleus</location>
    </subcellularLocation>
</comment>
<dbReference type="SMART" id="SM00484">
    <property type="entry name" value="XPGI"/>
    <property type="match status" value="1"/>
</dbReference>
<dbReference type="GO" id="GO:0017108">
    <property type="term" value="F:5'-flap endonuclease activity"/>
    <property type="evidence" value="ECO:0007669"/>
    <property type="project" value="TreeGrafter"/>
</dbReference>
<evidence type="ECO:0000256" key="5">
    <source>
        <dbReference type="ARBA" id="ARBA00022801"/>
    </source>
</evidence>
<keyword evidence="8 9" id="KW-0539">Nucleus</keyword>
<dbReference type="SMART" id="SM00485">
    <property type="entry name" value="XPGN"/>
    <property type="match status" value="1"/>
</dbReference>
<keyword evidence="9" id="KW-0269">Exonuclease</keyword>
<gene>
    <name evidence="13" type="ORF">ZIOFF_055410</name>
</gene>
<comment type="function">
    <text evidence="9">5'-&gt;3' double-stranded DNA exonuclease which may also possess a cryptic 3'-&gt;5' double-stranded DNA exonuclease activity. Functions in DNA mismatch repair.</text>
</comment>
<dbReference type="AlphaFoldDB" id="A0A8J5KSA3"/>
<evidence type="ECO:0000256" key="6">
    <source>
        <dbReference type="ARBA" id="ARBA00022842"/>
    </source>
</evidence>
<dbReference type="Pfam" id="PF00867">
    <property type="entry name" value="XPG_I"/>
    <property type="match status" value="1"/>
</dbReference>
<organism evidence="13 14">
    <name type="scientific">Zingiber officinale</name>
    <name type="common">Ginger</name>
    <name type="synonym">Amomum zingiber</name>
    <dbReference type="NCBI Taxonomy" id="94328"/>
    <lineage>
        <taxon>Eukaryota</taxon>
        <taxon>Viridiplantae</taxon>
        <taxon>Streptophyta</taxon>
        <taxon>Embryophyta</taxon>
        <taxon>Tracheophyta</taxon>
        <taxon>Spermatophyta</taxon>
        <taxon>Magnoliopsida</taxon>
        <taxon>Liliopsida</taxon>
        <taxon>Zingiberales</taxon>
        <taxon>Zingiberaceae</taxon>
        <taxon>Zingiber</taxon>
    </lineage>
</organism>
<dbReference type="InterPro" id="IPR044752">
    <property type="entry name" value="PIN-like_EXO1"/>
</dbReference>
<dbReference type="InterPro" id="IPR006084">
    <property type="entry name" value="XPG/Rad2"/>
</dbReference>
<comment type="caution">
    <text evidence="13">The sequence shown here is derived from an EMBL/GenBank/DDBJ whole genome shotgun (WGS) entry which is preliminary data.</text>
</comment>
<comment type="cofactor">
    <cofactor evidence="9">
        <name>Mg(2+)</name>
        <dbReference type="ChEBI" id="CHEBI:18420"/>
    </cofactor>
    <text evidence="9">Binds 2 magnesium ions per subunit. They probably participate in the reaction catalyzed by the enzyme. May bind an additional third magnesium ion after substrate binding.</text>
</comment>
<dbReference type="SUPFAM" id="SSF88723">
    <property type="entry name" value="PIN domain-like"/>
    <property type="match status" value="1"/>
</dbReference>
<feature type="domain" description="XPG N-terminal" evidence="12">
    <location>
        <begin position="1"/>
        <end position="106"/>
    </location>
</feature>
<dbReference type="GO" id="GO:0035312">
    <property type="term" value="F:5'-3' DNA exonuclease activity"/>
    <property type="evidence" value="ECO:0007669"/>
    <property type="project" value="UniProtKB-UniRule"/>
</dbReference>
<evidence type="ECO:0000256" key="4">
    <source>
        <dbReference type="ARBA" id="ARBA00022763"/>
    </source>
</evidence>
<dbReference type="CDD" id="cd09901">
    <property type="entry name" value="H3TH_FEN1-like"/>
    <property type="match status" value="1"/>
</dbReference>
<dbReference type="Gene3D" id="1.10.150.20">
    <property type="entry name" value="5' to 3' exonuclease, C-terminal subdomain"/>
    <property type="match status" value="1"/>
</dbReference>
<evidence type="ECO:0000256" key="10">
    <source>
        <dbReference type="SAM" id="MobiDB-lite"/>
    </source>
</evidence>
<dbReference type="EC" id="3.1.-.-" evidence="9"/>
<dbReference type="InterPro" id="IPR008918">
    <property type="entry name" value="HhH2"/>
</dbReference>
<dbReference type="PANTHER" id="PTHR11081:SF8">
    <property type="entry name" value="EXONUCLEASE 1"/>
    <property type="match status" value="1"/>
</dbReference>
<feature type="compositionally biased region" description="Basic and acidic residues" evidence="10">
    <location>
        <begin position="670"/>
        <end position="689"/>
    </location>
</feature>
<dbReference type="InterPro" id="IPR036279">
    <property type="entry name" value="5-3_exonuclease_C_sf"/>
</dbReference>
<feature type="compositionally biased region" description="Low complexity" evidence="10">
    <location>
        <begin position="199"/>
        <end position="212"/>
    </location>
</feature>
<keyword evidence="6 9" id="KW-0460">Magnesium</keyword>
<evidence type="ECO:0000313" key="13">
    <source>
        <dbReference type="EMBL" id="KAG6486830.1"/>
    </source>
</evidence>
<comment type="similarity">
    <text evidence="9">Belongs to the XPG/RAD2 endonuclease family. EXO1 subfamily.</text>
</comment>
<proteinExistence type="inferred from homology"/>
<feature type="region of interest" description="Disordered" evidence="10">
    <location>
        <begin position="198"/>
        <end position="223"/>
    </location>
</feature>
<keyword evidence="7 9" id="KW-0234">DNA repair</keyword>
<dbReference type="PRINTS" id="PR00853">
    <property type="entry name" value="XPGRADSUPER"/>
</dbReference>
<evidence type="ECO:0000256" key="8">
    <source>
        <dbReference type="ARBA" id="ARBA00023242"/>
    </source>
</evidence>
<name>A0A8J5KSA3_ZINOF</name>
<accession>A0A8J5KSA3</accession>
<dbReference type="InterPro" id="IPR019974">
    <property type="entry name" value="XPG_CS"/>
</dbReference>
<dbReference type="PROSITE" id="PS00842">
    <property type="entry name" value="XPG_2"/>
    <property type="match status" value="1"/>
</dbReference>
<dbReference type="SUPFAM" id="SSF47807">
    <property type="entry name" value="5' to 3' exonuclease, C-terminal subdomain"/>
    <property type="match status" value="1"/>
</dbReference>
<dbReference type="InterPro" id="IPR006086">
    <property type="entry name" value="XPG-I_dom"/>
</dbReference>